<accession>A0ABX7I7M1</accession>
<protein>
    <submittedName>
        <fullName evidence="1">Uncharacterized protein</fullName>
    </submittedName>
</protein>
<dbReference type="RefSeq" id="WP_204662821.1">
    <property type="nucleotide sequence ID" value="NZ_CP056775.1"/>
</dbReference>
<name>A0ABX7I7M1_9BACT</name>
<dbReference type="Proteomes" id="UP000612680">
    <property type="component" value="Chromosome"/>
</dbReference>
<proteinExistence type="predicted"/>
<keyword evidence="2" id="KW-1185">Reference proteome</keyword>
<dbReference type="EMBL" id="CP056775">
    <property type="protein sequence ID" value="QRR00981.1"/>
    <property type="molecule type" value="Genomic_DNA"/>
</dbReference>
<evidence type="ECO:0000313" key="2">
    <source>
        <dbReference type="Proteomes" id="UP000612680"/>
    </source>
</evidence>
<sequence>MPQVDNQDPNGKVEAGVTLHIKGAESENDATLAVENYLRVNKKEELEFAIKDGGAEGDYLVTLG</sequence>
<reference evidence="1 2" key="1">
    <citation type="submission" date="2020-06" db="EMBL/GenBank/DDBJ databases">
        <title>Dyadobacter sandarakinus sp. nov., isolated from the soil of the Arctic Yellow River Station.</title>
        <authorList>
            <person name="Zhang Y."/>
            <person name="Peng F."/>
        </authorList>
    </citation>
    <scope>NUCLEOTIDE SEQUENCE [LARGE SCALE GENOMIC DNA]</scope>
    <source>
        <strain evidence="1 2">Q3-56</strain>
    </source>
</reference>
<evidence type="ECO:0000313" key="1">
    <source>
        <dbReference type="EMBL" id="QRR00981.1"/>
    </source>
</evidence>
<organism evidence="1 2">
    <name type="scientific">Dyadobacter sandarakinus</name>
    <dbReference type="NCBI Taxonomy" id="2747268"/>
    <lineage>
        <taxon>Bacteria</taxon>
        <taxon>Pseudomonadati</taxon>
        <taxon>Bacteroidota</taxon>
        <taxon>Cytophagia</taxon>
        <taxon>Cytophagales</taxon>
        <taxon>Spirosomataceae</taxon>
        <taxon>Dyadobacter</taxon>
    </lineage>
</organism>
<gene>
    <name evidence="1" type="ORF">HWI92_08750</name>
</gene>